<dbReference type="SUPFAM" id="SSF103481">
    <property type="entry name" value="Multidrug resistance efflux transporter EmrE"/>
    <property type="match status" value="2"/>
</dbReference>
<reference evidence="8" key="1">
    <citation type="submission" date="2016-10" db="EMBL/GenBank/DDBJ databases">
        <authorList>
            <person name="Varghese N."/>
            <person name="Submissions S."/>
        </authorList>
    </citation>
    <scope>NUCLEOTIDE SEQUENCE [LARGE SCALE GENOMIC DNA]</scope>
    <source>
        <strain evidence="8">DSM 27981</strain>
    </source>
</reference>
<dbReference type="PANTHER" id="PTHR32322">
    <property type="entry name" value="INNER MEMBRANE TRANSPORTER"/>
    <property type="match status" value="1"/>
</dbReference>
<comment type="subcellular location">
    <subcellularLocation>
        <location evidence="1">Membrane</location>
        <topology evidence="1">Multi-pass membrane protein</topology>
    </subcellularLocation>
</comment>
<dbReference type="Proteomes" id="UP000199119">
    <property type="component" value="Unassembled WGS sequence"/>
</dbReference>
<dbReference type="EMBL" id="FONX01000004">
    <property type="protein sequence ID" value="SFE67675.1"/>
    <property type="molecule type" value="Genomic_DNA"/>
</dbReference>
<dbReference type="AlphaFoldDB" id="A0A1I2CHS4"/>
<sequence>MNPGWKRADIAAALAVVLIWGLNFVAMKLSLREFTPMQLGALRYLFAALPMVLLVRRPALAWRWVVLYGLVQGVGQFGLLFLALKLGMTAALASVLMQTQVFFTALLGLGLLSEKPTRALMGGLVFAGAGLLCFGMNFTAAGGAAGVTAIGFVLTLGAAAMWGGTNILARHLQRIQPGYDPFQFVVWSSLTPILPFAALSWLTDPVQAGPHWTQASWQAWAGAAYLGWFATVGAYGLWTWLLKRHPANQVAPFGLGVPVVGLLAGMWLLNEGLSPWQMAGIACIGLALAYVMFSERFMPPIRTEWKLHSR</sequence>
<feature type="transmembrane region" description="Helical" evidence="5">
    <location>
        <begin position="215"/>
        <end position="238"/>
    </location>
</feature>
<dbReference type="Gene3D" id="1.10.3730.20">
    <property type="match status" value="1"/>
</dbReference>
<dbReference type="InterPro" id="IPR000620">
    <property type="entry name" value="EamA_dom"/>
</dbReference>
<evidence type="ECO:0000256" key="2">
    <source>
        <dbReference type="ARBA" id="ARBA00022692"/>
    </source>
</evidence>
<gene>
    <name evidence="7" type="ORF">SAMN04489711_10494</name>
</gene>
<evidence type="ECO:0000256" key="4">
    <source>
        <dbReference type="ARBA" id="ARBA00023136"/>
    </source>
</evidence>
<dbReference type="GO" id="GO:0016020">
    <property type="term" value="C:membrane"/>
    <property type="evidence" value="ECO:0007669"/>
    <property type="project" value="UniProtKB-SubCell"/>
</dbReference>
<feature type="transmembrane region" description="Helical" evidence="5">
    <location>
        <begin position="119"/>
        <end position="138"/>
    </location>
</feature>
<feature type="transmembrane region" description="Helical" evidence="5">
    <location>
        <begin position="144"/>
        <end position="163"/>
    </location>
</feature>
<name>A0A1I2CHS4_9BURK</name>
<evidence type="ECO:0000256" key="1">
    <source>
        <dbReference type="ARBA" id="ARBA00004141"/>
    </source>
</evidence>
<protein>
    <submittedName>
        <fullName evidence="7">O-acetylserine/cysteine efflux transporter</fullName>
    </submittedName>
</protein>
<keyword evidence="8" id="KW-1185">Reference proteome</keyword>
<dbReference type="Pfam" id="PF00892">
    <property type="entry name" value="EamA"/>
    <property type="match status" value="2"/>
</dbReference>
<dbReference type="OrthoDB" id="7158585at2"/>
<dbReference type="InterPro" id="IPR050638">
    <property type="entry name" value="AA-Vitamin_Transporters"/>
</dbReference>
<feature type="transmembrane region" description="Helical" evidence="5">
    <location>
        <begin position="62"/>
        <end position="84"/>
    </location>
</feature>
<feature type="domain" description="EamA" evidence="6">
    <location>
        <begin position="150"/>
        <end position="292"/>
    </location>
</feature>
<accession>A0A1I2CHS4</accession>
<dbReference type="STRING" id="1177982.SAMN04489711_10494"/>
<evidence type="ECO:0000313" key="7">
    <source>
        <dbReference type="EMBL" id="SFE67675.1"/>
    </source>
</evidence>
<dbReference type="RefSeq" id="WP_092939041.1">
    <property type="nucleotide sequence ID" value="NZ_FONX01000004.1"/>
</dbReference>
<keyword evidence="3 5" id="KW-1133">Transmembrane helix</keyword>
<feature type="transmembrane region" description="Helical" evidence="5">
    <location>
        <begin position="90"/>
        <end position="112"/>
    </location>
</feature>
<keyword evidence="2 5" id="KW-0812">Transmembrane</keyword>
<evidence type="ECO:0000256" key="5">
    <source>
        <dbReference type="SAM" id="Phobius"/>
    </source>
</evidence>
<keyword evidence="4 5" id="KW-0472">Membrane</keyword>
<feature type="transmembrane region" description="Helical" evidence="5">
    <location>
        <begin position="275"/>
        <end position="293"/>
    </location>
</feature>
<evidence type="ECO:0000313" key="8">
    <source>
        <dbReference type="Proteomes" id="UP000199119"/>
    </source>
</evidence>
<dbReference type="InterPro" id="IPR037185">
    <property type="entry name" value="EmrE-like"/>
</dbReference>
<feature type="transmembrane region" description="Helical" evidence="5">
    <location>
        <begin position="12"/>
        <end position="31"/>
    </location>
</feature>
<evidence type="ECO:0000256" key="3">
    <source>
        <dbReference type="ARBA" id="ARBA00022989"/>
    </source>
</evidence>
<feature type="domain" description="EamA" evidence="6">
    <location>
        <begin position="10"/>
        <end position="133"/>
    </location>
</feature>
<organism evidence="7 8">
    <name type="scientific">Paracidovorax wautersii</name>
    <dbReference type="NCBI Taxonomy" id="1177982"/>
    <lineage>
        <taxon>Bacteria</taxon>
        <taxon>Pseudomonadati</taxon>
        <taxon>Pseudomonadota</taxon>
        <taxon>Betaproteobacteria</taxon>
        <taxon>Burkholderiales</taxon>
        <taxon>Comamonadaceae</taxon>
        <taxon>Paracidovorax</taxon>
    </lineage>
</organism>
<proteinExistence type="predicted"/>
<dbReference type="PANTHER" id="PTHR32322:SF9">
    <property type="entry name" value="AMINO-ACID METABOLITE EFFLUX PUMP-RELATED"/>
    <property type="match status" value="1"/>
</dbReference>
<feature type="transmembrane region" description="Helical" evidence="5">
    <location>
        <begin position="250"/>
        <end position="269"/>
    </location>
</feature>
<evidence type="ECO:0000259" key="6">
    <source>
        <dbReference type="Pfam" id="PF00892"/>
    </source>
</evidence>
<feature type="transmembrane region" description="Helical" evidence="5">
    <location>
        <begin position="184"/>
        <end position="203"/>
    </location>
</feature>